<evidence type="ECO:0008006" key="3">
    <source>
        <dbReference type="Google" id="ProtNLM"/>
    </source>
</evidence>
<dbReference type="Proteomes" id="UP000233256">
    <property type="component" value="Unassembled WGS sequence"/>
</dbReference>
<reference evidence="1 2" key="1">
    <citation type="journal article" date="2017" name="ISME J.">
        <title>Potential for microbial H2 and metal transformations associated with novel bacteria and archaea in deep terrestrial subsurface sediments.</title>
        <authorList>
            <person name="Hernsdorf A.W."/>
            <person name="Amano Y."/>
            <person name="Miyakawa K."/>
            <person name="Ise K."/>
            <person name="Suzuki Y."/>
            <person name="Anantharaman K."/>
            <person name="Probst A."/>
            <person name="Burstein D."/>
            <person name="Thomas B.C."/>
            <person name="Banfield J.F."/>
        </authorList>
    </citation>
    <scope>NUCLEOTIDE SEQUENCE [LARGE SCALE GENOMIC DNA]</scope>
    <source>
        <strain evidence="1">HGW-Wallbacteria-1</strain>
    </source>
</reference>
<comment type="caution">
    <text evidence="1">The sequence shown here is derived from an EMBL/GenBank/DDBJ whole genome shotgun (WGS) entry which is preliminary data.</text>
</comment>
<organism evidence="1 2">
    <name type="scientific">Candidatus Wallbacteria bacterium HGW-Wallbacteria-1</name>
    <dbReference type="NCBI Taxonomy" id="2013854"/>
    <lineage>
        <taxon>Bacteria</taxon>
        <taxon>Candidatus Walliibacteriota</taxon>
    </lineage>
</organism>
<dbReference type="EMBL" id="PGXC01000024">
    <property type="protein sequence ID" value="PKK89149.1"/>
    <property type="molecule type" value="Genomic_DNA"/>
</dbReference>
<dbReference type="AlphaFoldDB" id="A0A2N1PLF2"/>
<sequence>MPITSIFNPDTNTVIHQAFGDISSEDIKCALTNFYTENPMRHSLWDLRNARLDRLTSEEVAILATFVNAISKDRKGFRTAWVAPEDLKFGLCRMSQHMSGDTLFEKRVFRTMDDALIWIQKSSSAESSSSQSSDHSPCTPAR</sequence>
<gene>
    <name evidence="1" type="ORF">CVV64_15700</name>
</gene>
<accession>A0A2N1PLF2</accession>
<protein>
    <recommendedName>
        <fullName evidence="3">STAS/SEC14 domain-containing protein</fullName>
    </recommendedName>
</protein>
<evidence type="ECO:0000313" key="2">
    <source>
        <dbReference type="Proteomes" id="UP000233256"/>
    </source>
</evidence>
<evidence type="ECO:0000313" key="1">
    <source>
        <dbReference type="EMBL" id="PKK89149.1"/>
    </source>
</evidence>
<proteinExistence type="predicted"/>
<name>A0A2N1PLF2_9BACT</name>